<feature type="compositionally biased region" description="Acidic residues" evidence="1">
    <location>
        <begin position="179"/>
        <end position="202"/>
    </location>
</feature>
<dbReference type="PANTHER" id="PTHR13138">
    <property type="entry name" value="PROTEIN LIN1"/>
    <property type="match status" value="1"/>
</dbReference>
<organism evidence="3 4">
    <name type="scientific">Protomyces lactucae-debilis</name>
    <dbReference type="NCBI Taxonomy" id="2754530"/>
    <lineage>
        <taxon>Eukaryota</taxon>
        <taxon>Fungi</taxon>
        <taxon>Dikarya</taxon>
        <taxon>Ascomycota</taxon>
        <taxon>Taphrinomycotina</taxon>
        <taxon>Taphrinomycetes</taxon>
        <taxon>Taphrinales</taxon>
        <taxon>Protomycetaceae</taxon>
        <taxon>Protomyces</taxon>
    </lineage>
</organism>
<proteinExistence type="predicted"/>
<dbReference type="OMA" id="GENTNFY"/>
<keyword evidence="4" id="KW-1185">Reference proteome</keyword>
<evidence type="ECO:0000259" key="2">
    <source>
        <dbReference type="PROSITE" id="PS50829"/>
    </source>
</evidence>
<protein>
    <recommendedName>
        <fullName evidence="2">GYF domain-containing protein</fullName>
    </recommendedName>
</protein>
<evidence type="ECO:0000256" key="1">
    <source>
        <dbReference type="SAM" id="MobiDB-lite"/>
    </source>
</evidence>
<dbReference type="STRING" id="56484.A0A1Y2F413"/>
<sequence length="453" mass="49897">MHKRPGASIAGSSSSKKVRFDAHHPNLLVSDDSDFGGNADVDALFEADIAAPHAHAARRHAVKLDGYSSDSSDDQDEKRVASRDALMSEAGPTDGTAARVSPGLAAADEDEDMFAEEPSSSAVKDKGKGKAMADAGKDSVRFLALDEIPGQEFEARHGMSGRGYDTDGFPAHPGHYNPDEEELGDAADEEDEEDDGSVDEEVGALGRKHNAPKMDAFNMKAELEHGQFDTDGNYIRQAKDVKDSQDVWLKDVSKRDIAAAREAMMKRQAEEEQRLQDSDEQATVGTLLGELVSYLEKGETLLEALQRFGVLAGSRRKKSKKAAKRQTDVQDVATIKTDTEQQAAHAIERLTLLASKLMGRMPLDLYELEREGLTRAYQRETGEILAEQPSRTLIQYEELDKQYEFRYQGTEEVYGPYGKDDLLAWQEEGQFAEHACEVRLMGTEDFTALTSSI</sequence>
<dbReference type="GO" id="GO:0005682">
    <property type="term" value="C:U5 snRNP"/>
    <property type="evidence" value="ECO:0007669"/>
    <property type="project" value="InterPro"/>
</dbReference>
<name>A0A1Y2F413_PROLT</name>
<dbReference type="PANTHER" id="PTHR13138:SF3">
    <property type="entry name" value="CD2 ANTIGEN CYTOPLASMIC TAIL-BINDING PROTEIN 2"/>
    <property type="match status" value="1"/>
</dbReference>
<dbReference type="OrthoDB" id="9989112at2759"/>
<dbReference type="Gene3D" id="3.30.1490.40">
    <property type="match status" value="1"/>
</dbReference>
<feature type="region of interest" description="Disordered" evidence="1">
    <location>
        <begin position="153"/>
        <end position="210"/>
    </location>
</feature>
<evidence type="ECO:0000313" key="3">
    <source>
        <dbReference type="EMBL" id="ORY78640.1"/>
    </source>
</evidence>
<comment type="caution">
    <text evidence="3">The sequence shown here is derived from an EMBL/GenBank/DDBJ whole genome shotgun (WGS) entry which is preliminary data.</text>
</comment>
<dbReference type="RefSeq" id="XP_040723521.1">
    <property type="nucleotide sequence ID" value="XM_040871490.1"/>
</dbReference>
<dbReference type="Proteomes" id="UP000193685">
    <property type="component" value="Unassembled WGS sequence"/>
</dbReference>
<dbReference type="EMBL" id="MCFI01000017">
    <property type="protein sequence ID" value="ORY78640.1"/>
    <property type="molecule type" value="Genomic_DNA"/>
</dbReference>
<dbReference type="InterPro" id="IPR035445">
    <property type="entry name" value="GYF-like_dom_sf"/>
</dbReference>
<gene>
    <name evidence="3" type="ORF">BCR37DRAFT_394577</name>
</gene>
<accession>A0A1Y2F413</accession>
<dbReference type="AlphaFoldDB" id="A0A1Y2F413"/>
<feature type="region of interest" description="Disordered" evidence="1">
    <location>
        <begin position="55"/>
        <end position="133"/>
    </location>
</feature>
<dbReference type="SUPFAM" id="SSF55277">
    <property type="entry name" value="GYF domain"/>
    <property type="match status" value="1"/>
</dbReference>
<evidence type="ECO:0000313" key="4">
    <source>
        <dbReference type="Proteomes" id="UP000193685"/>
    </source>
</evidence>
<dbReference type="GeneID" id="63788089"/>
<dbReference type="InterPro" id="IPR003169">
    <property type="entry name" value="GYF"/>
</dbReference>
<reference evidence="3 4" key="1">
    <citation type="submission" date="2016-07" db="EMBL/GenBank/DDBJ databases">
        <title>Pervasive Adenine N6-methylation of Active Genes in Fungi.</title>
        <authorList>
            <consortium name="DOE Joint Genome Institute"/>
            <person name="Mondo S.J."/>
            <person name="Dannebaum R.O."/>
            <person name="Kuo R.C."/>
            <person name="Labutti K."/>
            <person name="Haridas S."/>
            <person name="Kuo A."/>
            <person name="Salamov A."/>
            <person name="Ahrendt S.R."/>
            <person name="Lipzen A."/>
            <person name="Sullivan W."/>
            <person name="Andreopoulos W.B."/>
            <person name="Clum A."/>
            <person name="Lindquist E."/>
            <person name="Daum C."/>
            <person name="Ramamoorthy G.K."/>
            <person name="Gryganskyi A."/>
            <person name="Culley D."/>
            <person name="Magnuson J.K."/>
            <person name="James T.Y."/>
            <person name="O'Malley M.A."/>
            <person name="Stajich J.E."/>
            <person name="Spatafora J.W."/>
            <person name="Visel A."/>
            <person name="Grigoriev I.V."/>
        </authorList>
    </citation>
    <scope>NUCLEOTIDE SEQUENCE [LARGE SCALE GENOMIC DNA]</scope>
    <source>
        <strain evidence="3 4">12-1054</strain>
    </source>
</reference>
<feature type="domain" description="GYF" evidence="2">
    <location>
        <begin position="400"/>
        <end position="453"/>
    </location>
</feature>
<dbReference type="InterPro" id="IPR039905">
    <property type="entry name" value="CD2BP2/Lin1"/>
</dbReference>
<dbReference type="PROSITE" id="PS50829">
    <property type="entry name" value="GYF"/>
    <property type="match status" value="1"/>
</dbReference>